<protein>
    <submittedName>
        <fullName evidence="1">Zinc-binding dehydrogenase</fullName>
    </submittedName>
</protein>
<name>A0AAX0U023_BURPE</name>
<evidence type="ECO:0000313" key="1">
    <source>
        <dbReference type="EMBL" id="PJO61790.1"/>
    </source>
</evidence>
<evidence type="ECO:0000313" key="2">
    <source>
        <dbReference type="Proteomes" id="UP000231878"/>
    </source>
</evidence>
<dbReference type="EMBL" id="PHRB01000063">
    <property type="protein sequence ID" value="PJO61790.1"/>
    <property type="molecule type" value="Genomic_DNA"/>
</dbReference>
<sequence>MTRAAGDARASPAPRAGSAAVRRFFARAAGSARLGAGARRAARRRPT</sequence>
<reference evidence="1 2" key="1">
    <citation type="submission" date="2017-11" db="EMBL/GenBank/DDBJ databases">
        <title>Molecular characterization of Burkholderia pseudomallei and closely related isolates from Vietnam.</title>
        <authorList>
            <person name="Ustinov D.V."/>
            <person name="Antonov A.S."/>
            <person name="Avdusheva E.F."/>
            <person name="Shpak I.M."/>
            <person name="Zakharova I.B."/>
            <person name="Thi L.A."/>
            <person name="Teteryatnikova N."/>
            <person name="Lopasteyskaya Y.A."/>
            <person name="Kuzyutina J.A."/>
            <person name="Ngo T.N."/>
            <person name="Victorov D.V."/>
        </authorList>
    </citation>
    <scope>NUCLEOTIDE SEQUENCE [LARGE SCALE GENOMIC DNA]</scope>
    <source>
        <strain evidence="1 2">V1512</strain>
    </source>
</reference>
<feature type="non-terminal residue" evidence="1">
    <location>
        <position position="47"/>
    </location>
</feature>
<proteinExistence type="predicted"/>
<gene>
    <name evidence="1" type="ORF">CWD88_34615</name>
</gene>
<organism evidence="1 2">
    <name type="scientific">Burkholderia pseudomallei</name>
    <name type="common">Pseudomonas pseudomallei</name>
    <dbReference type="NCBI Taxonomy" id="28450"/>
    <lineage>
        <taxon>Bacteria</taxon>
        <taxon>Pseudomonadati</taxon>
        <taxon>Pseudomonadota</taxon>
        <taxon>Betaproteobacteria</taxon>
        <taxon>Burkholderiales</taxon>
        <taxon>Burkholderiaceae</taxon>
        <taxon>Burkholderia</taxon>
        <taxon>pseudomallei group</taxon>
    </lineage>
</organism>
<dbReference type="AlphaFoldDB" id="A0AAX0U023"/>
<comment type="caution">
    <text evidence="1">The sequence shown here is derived from an EMBL/GenBank/DDBJ whole genome shotgun (WGS) entry which is preliminary data.</text>
</comment>
<accession>A0AAX0U023</accession>
<dbReference type="Proteomes" id="UP000231878">
    <property type="component" value="Unassembled WGS sequence"/>
</dbReference>